<proteinExistence type="predicted"/>
<dbReference type="Gene3D" id="1.10.1080.10">
    <property type="entry name" value="Glutathione Synthetase, Chain A, domain 3"/>
    <property type="match status" value="1"/>
</dbReference>
<evidence type="ECO:0000313" key="1">
    <source>
        <dbReference type="EMBL" id="CAD7433628.1"/>
    </source>
</evidence>
<protein>
    <submittedName>
        <fullName evidence="1">Uncharacterized protein</fullName>
    </submittedName>
</protein>
<dbReference type="GO" id="GO:0005524">
    <property type="term" value="F:ATP binding"/>
    <property type="evidence" value="ECO:0007669"/>
    <property type="project" value="InterPro"/>
</dbReference>
<dbReference type="AlphaFoldDB" id="A0A7R9HST3"/>
<sequence length="132" mass="14494">MVGFRDVDTHYTPITSTIEVDEFTRKLFEIYETVNSEGISQWEFSYRQGSGSQFRDQCLPLMPTITGQLGGPPPPVTSLNRNTGVEGVKLSHGAQPFNLEATGLVYTLSGLCTRILWLPSPSAPPPLIPAQK</sequence>
<organism evidence="1">
    <name type="scientific">Timema monikensis</name>
    <dbReference type="NCBI Taxonomy" id="170555"/>
    <lineage>
        <taxon>Eukaryota</taxon>
        <taxon>Metazoa</taxon>
        <taxon>Ecdysozoa</taxon>
        <taxon>Arthropoda</taxon>
        <taxon>Hexapoda</taxon>
        <taxon>Insecta</taxon>
        <taxon>Pterygota</taxon>
        <taxon>Neoptera</taxon>
        <taxon>Polyneoptera</taxon>
        <taxon>Phasmatodea</taxon>
        <taxon>Timematodea</taxon>
        <taxon>Timematoidea</taxon>
        <taxon>Timematidae</taxon>
        <taxon>Timema</taxon>
    </lineage>
</organism>
<gene>
    <name evidence="1" type="ORF">TMSB3V08_LOCUS10298</name>
</gene>
<dbReference type="InterPro" id="IPR014042">
    <property type="entry name" value="Glutathione_synthase_a-hlx"/>
</dbReference>
<accession>A0A7R9HST3</accession>
<reference evidence="1" key="1">
    <citation type="submission" date="2020-11" db="EMBL/GenBank/DDBJ databases">
        <authorList>
            <person name="Tran Van P."/>
        </authorList>
    </citation>
    <scope>NUCLEOTIDE SEQUENCE</scope>
</reference>
<dbReference type="EMBL" id="OB796621">
    <property type="protein sequence ID" value="CAD7433628.1"/>
    <property type="molecule type" value="Genomic_DNA"/>
</dbReference>
<dbReference type="GO" id="GO:0004363">
    <property type="term" value="F:glutathione synthase activity"/>
    <property type="evidence" value="ECO:0007669"/>
    <property type="project" value="InterPro"/>
</dbReference>
<name>A0A7R9HST3_9NEOP</name>